<dbReference type="Proteomes" id="UP000317944">
    <property type="component" value="Unassembled WGS sequence"/>
</dbReference>
<reference evidence="1 2" key="1">
    <citation type="submission" date="2018-03" db="EMBL/GenBank/DDBJ databases">
        <title>Aerobic endospore-forming bacteria genome sequencing and assembly.</title>
        <authorList>
            <person name="Cavalcante D.A."/>
            <person name="Driks A."/>
            <person name="Putonti C."/>
            <person name="De-Souza M.T."/>
        </authorList>
    </citation>
    <scope>NUCLEOTIDE SEQUENCE [LARGE SCALE GENOMIC DNA]</scope>
    <source>
        <strain evidence="1 2">SDF0037</strain>
    </source>
</reference>
<dbReference type="RefSeq" id="WP_142508885.1">
    <property type="nucleotide sequence ID" value="NZ_SADV01000007.1"/>
</dbReference>
<comment type="caution">
    <text evidence="1">The sequence shown here is derived from an EMBL/GenBank/DDBJ whole genome shotgun (WGS) entry which is preliminary data.</text>
</comment>
<gene>
    <name evidence="1" type="ORF">C7Y47_11350</name>
</gene>
<name>A0A544UK60_LYSSH</name>
<evidence type="ECO:0000313" key="2">
    <source>
        <dbReference type="Proteomes" id="UP000317944"/>
    </source>
</evidence>
<accession>A0A544UK60</accession>
<dbReference type="EMBL" id="SADV01000007">
    <property type="protein sequence ID" value="TQR33627.1"/>
    <property type="molecule type" value="Genomic_DNA"/>
</dbReference>
<protein>
    <submittedName>
        <fullName evidence="1">Uncharacterized protein</fullName>
    </submittedName>
</protein>
<evidence type="ECO:0000313" key="1">
    <source>
        <dbReference type="EMBL" id="TQR33627.1"/>
    </source>
</evidence>
<organism evidence="1 2">
    <name type="scientific">Lysinibacillus sphaericus</name>
    <name type="common">Bacillus sphaericus</name>
    <dbReference type="NCBI Taxonomy" id="1421"/>
    <lineage>
        <taxon>Bacteria</taxon>
        <taxon>Bacillati</taxon>
        <taxon>Bacillota</taxon>
        <taxon>Bacilli</taxon>
        <taxon>Bacillales</taxon>
        <taxon>Bacillaceae</taxon>
        <taxon>Lysinibacillus</taxon>
    </lineage>
</organism>
<proteinExistence type="predicted"/>
<dbReference type="OrthoDB" id="2887576at2"/>
<dbReference type="AlphaFoldDB" id="A0A544UK60"/>
<sequence>MLIPKRAGQPVNYEIYQEYTPAENKLELVDGVFLPFDDERAKMLSLCLYNLGLQDFVKILPQESKDELFQLLQQD</sequence>